<protein>
    <submittedName>
        <fullName evidence="1">Uncharacterized protein</fullName>
    </submittedName>
</protein>
<proteinExistence type="predicted"/>
<dbReference type="RefSeq" id="WP_259314421.1">
    <property type="nucleotide sequence ID" value="NZ_CP087164.1"/>
</dbReference>
<dbReference type="KEGG" id="sbae:DSM104329_01138"/>
<keyword evidence="2" id="KW-1185">Reference proteome</keyword>
<accession>A0A9E7BYY2</accession>
<name>A0A9E7BYY2_9ACTN</name>
<sequence>MPDSDLWRVYLAVPAEHVDAIRDGAPKVVPADRHSVLTDDRYDGMDAATELAVDVAAATHEEALEAARRIYVKVAIAGGVDYREVAADDVGVIGFHDPGVRDPVIALVAEAKALLDRGCHDWAIVRATTACELCAKAALRSIFHARFDEERAEAAERACRDLNDKRHRDVLFAATGSTPTTETWWEEYAALIERRNAVVHEGLSVMPEHAARSVDAAEQFVAWLHRLRTGLDLGD</sequence>
<reference evidence="1" key="1">
    <citation type="journal article" date="2022" name="Int. J. Syst. Evol. Microbiol.">
        <title>Pseudomonas aegrilactucae sp. nov. and Pseudomonas morbosilactucae sp. nov., pathogens causing bacterial rot of lettuce in Japan.</title>
        <authorList>
            <person name="Sawada H."/>
            <person name="Fujikawa T."/>
            <person name="Satou M."/>
        </authorList>
    </citation>
    <scope>NUCLEOTIDE SEQUENCE</scope>
    <source>
        <strain evidence="1">0166_1</strain>
    </source>
</reference>
<organism evidence="1 2">
    <name type="scientific">Capillimicrobium parvum</name>
    <dbReference type="NCBI Taxonomy" id="2884022"/>
    <lineage>
        <taxon>Bacteria</taxon>
        <taxon>Bacillati</taxon>
        <taxon>Actinomycetota</taxon>
        <taxon>Thermoleophilia</taxon>
        <taxon>Solirubrobacterales</taxon>
        <taxon>Capillimicrobiaceae</taxon>
        <taxon>Capillimicrobium</taxon>
    </lineage>
</organism>
<dbReference type="EMBL" id="CP087164">
    <property type="protein sequence ID" value="UGS34756.1"/>
    <property type="molecule type" value="Genomic_DNA"/>
</dbReference>
<evidence type="ECO:0000313" key="1">
    <source>
        <dbReference type="EMBL" id="UGS34756.1"/>
    </source>
</evidence>
<dbReference type="Proteomes" id="UP001162834">
    <property type="component" value="Chromosome"/>
</dbReference>
<gene>
    <name evidence="1" type="ORF">DSM104329_01138</name>
</gene>
<dbReference type="AlphaFoldDB" id="A0A9E7BYY2"/>
<evidence type="ECO:0000313" key="2">
    <source>
        <dbReference type="Proteomes" id="UP001162834"/>
    </source>
</evidence>